<dbReference type="Pfam" id="PF03009">
    <property type="entry name" value="GDPD"/>
    <property type="match status" value="1"/>
</dbReference>
<dbReference type="GO" id="GO:0006071">
    <property type="term" value="P:glycerol metabolic process"/>
    <property type="evidence" value="ECO:0007669"/>
    <property type="project" value="UniProtKB-KW"/>
</dbReference>
<evidence type="ECO:0000313" key="11">
    <source>
        <dbReference type="Proteomes" id="UP001163823"/>
    </source>
</evidence>
<keyword evidence="11" id="KW-1185">Reference proteome</keyword>
<keyword evidence="5" id="KW-0378">Hydrolase</keyword>
<dbReference type="AlphaFoldDB" id="A0AAD7LP06"/>
<dbReference type="PANTHER" id="PTHR43620">
    <property type="entry name" value="GLYCEROPHOSPHORYL DIESTER PHOSPHODIESTERASE"/>
    <property type="match status" value="1"/>
</dbReference>
<dbReference type="GO" id="GO:0008889">
    <property type="term" value="F:glycerophosphodiester phosphodiesterase activity"/>
    <property type="evidence" value="ECO:0007669"/>
    <property type="project" value="UniProtKB-EC"/>
</dbReference>
<evidence type="ECO:0000256" key="7">
    <source>
        <dbReference type="ARBA" id="ARBA00047512"/>
    </source>
</evidence>
<feature type="chain" id="PRO_5042266284" description="glycerophosphodiester phosphodiesterase" evidence="8">
    <location>
        <begin position="27"/>
        <end position="770"/>
    </location>
</feature>
<evidence type="ECO:0000256" key="6">
    <source>
        <dbReference type="ARBA" id="ARBA00023180"/>
    </source>
</evidence>
<dbReference type="GO" id="GO:0006629">
    <property type="term" value="P:lipid metabolic process"/>
    <property type="evidence" value="ECO:0007669"/>
    <property type="project" value="InterPro"/>
</dbReference>
<dbReference type="KEGG" id="qsa:O6P43_021243"/>
<dbReference type="PANTHER" id="PTHR43620:SF7">
    <property type="entry name" value="GLYCEROPHOSPHODIESTER PHOSPHODIESTERASE GDPD5-RELATED"/>
    <property type="match status" value="1"/>
</dbReference>
<comment type="caution">
    <text evidence="10">The sequence shown here is derived from an EMBL/GenBank/DDBJ whole genome shotgun (WGS) entry which is preliminary data.</text>
</comment>
<protein>
    <recommendedName>
        <fullName evidence="2">glycerophosphodiester phosphodiesterase</fullName>
        <ecNumber evidence="2">3.1.4.46</ecNumber>
    </recommendedName>
</protein>
<feature type="domain" description="GP-PDE" evidence="9">
    <location>
        <begin position="358"/>
        <end position="659"/>
    </location>
</feature>
<feature type="signal peptide" evidence="8">
    <location>
        <begin position="1"/>
        <end position="26"/>
    </location>
</feature>
<dbReference type="SUPFAM" id="SSF51695">
    <property type="entry name" value="PLC-like phosphodiesterases"/>
    <property type="match status" value="2"/>
</dbReference>
<evidence type="ECO:0000256" key="8">
    <source>
        <dbReference type="SAM" id="SignalP"/>
    </source>
</evidence>
<proteinExistence type="inferred from homology"/>
<organism evidence="10 11">
    <name type="scientific">Quillaja saponaria</name>
    <name type="common">Soap bark tree</name>
    <dbReference type="NCBI Taxonomy" id="32244"/>
    <lineage>
        <taxon>Eukaryota</taxon>
        <taxon>Viridiplantae</taxon>
        <taxon>Streptophyta</taxon>
        <taxon>Embryophyta</taxon>
        <taxon>Tracheophyta</taxon>
        <taxon>Spermatophyta</taxon>
        <taxon>Magnoliopsida</taxon>
        <taxon>eudicotyledons</taxon>
        <taxon>Gunneridae</taxon>
        <taxon>Pentapetalae</taxon>
        <taxon>rosids</taxon>
        <taxon>fabids</taxon>
        <taxon>Fabales</taxon>
        <taxon>Quillajaceae</taxon>
        <taxon>Quillaja</taxon>
    </lineage>
</organism>
<gene>
    <name evidence="10" type="ORF">O6P43_021243</name>
</gene>
<evidence type="ECO:0000256" key="3">
    <source>
        <dbReference type="ARBA" id="ARBA00022729"/>
    </source>
</evidence>
<dbReference type="Proteomes" id="UP001163823">
    <property type="component" value="Chromosome 8"/>
</dbReference>
<evidence type="ECO:0000256" key="2">
    <source>
        <dbReference type="ARBA" id="ARBA00012247"/>
    </source>
</evidence>
<dbReference type="InterPro" id="IPR017946">
    <property type="entry name" value="PLC-like_Pdiesterase_TIM-brl"/>
</dbReference>
<dbReference type="FunFam" id="3.20.20.190:FF:000013">
    <property type="entry name" value="Glycerophosphodiester phosphodiesterase GDPDL3"/>
    <property type="match status" value="1"/>
</dbReference>
<sequence length="770" mass="84355">MWNSRAQIHVLALLILLHSVVDLVSARGSTTSSWRTLSGSRPLVIAPGGFSGIFPDSSSAAYKLALATSVSDVILWCNVQLTKDGAGICFPNLKLENATNIANIVRNRAQVYLVNGVPTHGYFSMDYTLEDLSNVTLIQGVYSRTNKFDGNQFRILTVEDVAKLVKPPRLWLNIQHDGFYAQHNLSMKSFVISVSRRATLKYISSPEIGFLRSIMAGINPRTTKLIFRFMGENEIEPSTSLTYGSLLKNLTFIKSFASGILVPKGYIWPVDASLYLLPHTSVVLDAHKEGLEVFASDFSNDVPFSFNYSYDPLAEHLSFIDNDEFSVDGLLSDFPITPSQAMDCFAHLDKSATKQVKTLVISKCGASGDYPACTDVAYERAISDGVDVLDCPVQMSKDGVPFCSRSVNLIDSTTVAQSRFLSLLTTIPEIKSGGGIFTFSLTWNDIKSLTTTISIPYAKYRLFRNPKFKNKGTFLTLSDFLALTKNHTSLSGALVIIEHADYLAEKQGLSVTDVVLDALSKAGYDKPGTQKVMIQSPDSSVLRKFKKETSYEVLYKVDKTISGALDSAVKDIKKFADSVVVKKTSVFPENSAFLIGSTNIVPKLQSFNLSVYVETFSNEFVSQAWDYYSDATVEINSFVKGAYINGIITDFPKTAVRYRRNRCLNLGDKSPPYMSPVLPRSLVSLITGKEYLPPAAASSPVLTDSDVESPLQSVSDIVPASNSSTVAAASSPVSTDSDVEAFVSDVVPTSNSSSVWLSLLRKFKIYEVTP</sequence>
<evidence type="ECO:0000259" key="9">
    <source>
        <dbReference type="PROSITE" id="PS51704"/>
    </source>
</evidence>
<evidence type="ECO:0000256" key="5">
    <source>
        <dbReference type="ARBA" id="ARBA00022801"/>
    </source>
</evidence>
<dbReference type="FunFam" id="3.20.20.190:FF:000011">
    <property type="entry name" value="Glycerophosphodiester phosphodiesterase GDPDL3"/>
    <property type="match status" value="1"/>
</dbReference>
<keyword evidence="6" id="KW-0325">Glycoprotein</keyword>
<keyword evidence="3 8" id="KW-0732">Signal</keyword>
<dbReference type="CDD" id="cd08604">
    <property type="entry name" value="GDPD_SHV3_repeat_2"/>
    <property type="match status" value="1"/>
</dbReference>
<evidence type="ECO:0000256" key="1">
    <source>
        <dbReference type="ARBA" id="ARBA00007277"/>
    </source>
</evidence>
<comment type="similarity">
    <text evidence="1">Belongs to the glycerophosphoryl diester phosphodiesterase family.</text>
</comment>
<dbReference type="EMBL" id="JARAOO010000008">
    <property type="protein sequence ID" value="KAJ7960856.1"/>
    <property type="molecule type" value="Genomic_DNA"/>
</dbReference>
<keyword evidence="4" id="KW-0319">Glycerol metabolism</keyword>
<evidence type="ECO:0000313" key="10">
    <source>
        <dbReference type="EMBL" id="KAJ7960856.1"/>
    </source>
</evidence>
<dbReference type="PROSITE" id="PS51704">
    <property type="entry name" value="GP_PDE"/>
    <property type="match status" value="2"/>
</dbReference>
<dbReference type="CDD" id="cd08603">
    <property type="entry name" value="GDPD_SHV3_repeat_1"/>
    <property type="match status" value="1"/>
</dbReference>
<name>A0AAD7LP06_QUISA</name>
<comment type="catalytic activity">
    <reaction evidence="7">
        <text>a sn-glycero-3-phosphodiester + H2O = an alcohol + sn-glycerol 3-phosphate + H(+)</text>
        <dbReference type="Rhea" id="RHEA:12969"/>
        <dbReference type="ChEBI" id="CHEBI:15377"/>
        <dbReference type="ChEBI" id="CHEBI:15378"/>
        <dbReference type="ChEBI" id="CHEBI:30879"/>
        <dbReference type="ChEBI" id="CHEBI:57597"/>
        <dbReference type="ChEBI" id="CHEBI:83408"/>
        <dbReference type="EC" id="3.1.4.46"/>
    </reaction>
</comment>
<evidence type="ECO:0000256" key="4">
    <source>
        <dbReference type="ARBA" id="ARBA00022798"/>
    </source>
</evidence>
<dbReference type="EC" id="3.1.4.46" evidence="2"/>
<dbReference type="Gene3D" id="3.20.20.190">
    <property type="entry name" value="Phosphatidylinositol (PI) phosphodiesterase"/>
    <property type="match status" value="2"/>
</dbReference>
<accession>A0AAD7LP06</accession>
<feature type="domain" description="GP-PDE" evidence="9">
    <location>
        <begin position="42"/>
        <end position="342"/>
    </location>
</feature>
<reference evidence="10" key="1">
    <citation type="journal article" date="2023" name="Science">
        <title>Elucidation of the pathway for biosynthesis of saponin adjuvants from the soapbark tree.</title>
        <authorList>
            <person name="Reed J."/>
            <person name="Orme A."/>
            <person name="El-Demerdash A."/>
            <person name="Owen C."/>
            <person name="Martin L.B.B."/>
            <person name="Misra R.C."/>
            <person name="Kikuchi S."/>
            <person name="Rejzek M."/>
            <person name="Martin A.C."/>
            <person name="Harkess A."/>
            <person name="Leebens-Mack J."/>
            <person name="Louveau T."/>
            <person name="Stephenson M.J."/>
            <person name="Osbourn A."/>
        </authorList>
    </citation>
    <scope>NUCLEOTIDE SEQUENCE</scope>
    <source>
        <strain evidence="10">S10</strain>
    </source>
</reference>
<dbReference type="InterPro" id="IPR030395">
    <property type="entry name" value="GP_PDE_dom"/>
</dbReference>